<dbReference type="InterPro" id="IPR006119">
    <property type="entry name" value="Resolv_N"/>
</dbReference>
<dbReference type="AlphaFoldDB" id="B8IY48"/>
<dbReference type="HOGENOM" id="CLU_010686_0_1_5"/>
<dbReference type="GO" id="GO:0003677">
    <property type="term" value="F:DNA binding"/>
    <property type="evidence" value="ECO:0007669"/>
    <property type="project" value="UniProtKB-KW"/>
</dbReference>
<dbReference type="SMART" id="SM00857">
    <property type="entry name" value="Resolvase"/>
    <property type="match status" value="1"/>
</dbReference>
<keyword evidence="4" id="KW-0614">Plasmid</keyword>
<keyword evidence="5" id="KW-1185">Reference proteome</keyword>
<evidence type="ECO:0000256" key="2">
    <source>
        <dbReference type="ARBA" id="ARBA00023172"/>
    </source>
</evidence>
<dbReference type="KEGG" id="mno:Mnod_7746"/>
<dbReference type="PANTHER" id="PTHR30461">
    <property type="entry name" value="DNA-INVERTASE FROM LAMBDOID PROPHAGE"/>
    <property type="match status" value="1"/>
</dbReference>
<dbReference type="Pfam" id="PF07508">
    <property type="entry name" value="Recombinase"/>
    <property type="match status" value="1"/>
</dbReference>
<reference evidence="5" key="1">
    <citation type="submission" date="2009-01" db="EMBL/GenBank/DDBJ databases">
        <title>Complete sequence of plasmid 5 of Methylobacterium nodulans ORS 2060.</title>
        <authorList>
            <consortium name="US DOE Joint Genome Institute"/>
            <person name="Lucas S."/>
            <person name="Copeland A."/>
            <person name="Lapidus A."/>
            <person name="Glavina del Rio T."/>
            <person name="Dalin E."/>
            <person name="Tice H."/>
            <person name="Bruce D."/>
            <person name="Goodwin L."/>
            <person name="Pitluck S."/>
            <person name="Sims D."/>
            <person name="Brettin T."/>
            <person name="Detter J.C."/>
            <person name="Han C."/>
            <person name="Larimer F."/>
            <person name="Land M."/>
            <person name="Hauser L."/>
            <person name="Kyrpides N."/>
            <person name="Ivanova N."/>
            <person name="Marx C.J."/>
            <person name="Richardson P."/>
        </authorList>
    </citation>
    <scope>NUCLEOTIDE SEQUENCE [LARGE SCALE GENOMIC DNA]</scope>
    <source>
        <strain evidence="5">LMG 21967 / CNCM I-2342 / ORS 2060</strain>
        <plasmid evidence="5">Plasmid pMNOD05</plasmid>
    </source>
</reference>
<organism evidence="4 5">
    <name type="scientific">Methylobacterium nodulans (strain LMG 21967 / CNCM I-2342 / ORS 2060)</name>
    <dbReference type="NCBI Taxonomy" id="460265"/>
    <lineage>
        <taxon>Bacteria</taxon>
        <taxon>Pseudomonadati</taxon>
        <taxon>Pseudomonadota</taxon>
        <taxon>Alphaproteobacteria</taxon>
        <taxon>Hyphomicrobiales</taxon>
        <taxon>Methylobacteriaceae</taxon>
        <taxon>Methylobacterium</taxon>
    </lineage>
</organism>
<accession>B8IY48</accession>
<evidence type="ECO:0000313" key="4">
    <source>
        <dbReference type="EMBL" id="ACL63338.1"/>
    </source>
</evidence>
<dbReference type="RefSeq" id="WP_012631434.1">
    <property type="nucleotide sequence ID" value="NC_011888.1"/>
</dbReference>
<proteinExistence type="predicted"/>
<evidence type="ECO:0000259" key="3">
    <source>
        <dbReference type="PROSITE" id="PS51736"/>
    </source>
</evidence>
<dbReference type="SUPFAM" id="SSF53041">
    <property type="entry name" value="Resolvase-like"/>
    <property type="match status" value="1"/>
</dbReference>
<protein>
    <submittedName>
        <fullName evidence="4">Resolvase domain protein</fullName>
    </submittedName>
</protein>
<feature type="domain" description="Resolvase/invertase-type recombinase catalytic" evidence="3">
    <location>
        <begin position="3"/>
        <end position="138"/>
    </location>
</feature>
<dbReference type="EMBL" id="CP001354">
    <property type="protein sequence ID" value="ACL63338.1"/>
    <property type="molecule type" value="Genomic_DNA"/>
</dbReference>
<dbReference type="Pfam" id="PF00239">
    <property type="entry name" value="Resolvase"/>
    <property type="match status" value="1"/>
</dbReference>
<sequence length="217" mass="23627">MTSFVAYFRVSTTRQGRSGLGLDAQRIAVERYTGGRGELIAEYTEVESGRKDGRPQLAAAIDLCRKRKAVLVIAKLDRLARNVAFISNLMESRVEFIAADMPEAQRVTVHLIAAIAEHEREVISKRTKEALAAAKARGVRLGNPRPNPAKATSQAAERAAQFRVAILPLVQSFKAGGRSLRAIAADLNARQVPTLNGGRWHAATVSSILKKSVQTQM</sequence>
<dbReference type="InterPro" id="IPR050639">
    <property type="entry name" value="SSR_resolvase"/>
</dbReference>
<dbReference type="Proteomes" id="UP000008207">
    <property type="component" value="Plasmid pMNOD05"/>
</dbReference>
<geneLocation type="plasmid" evidence="4 5">
    <name>pMNOD05</name>
</geneLocation>
<dbReference type="Gene3D" id="3.40.50.1390">
    <property type="entry name" value="Resolvase, N-terminal catalytic domain"/>
    <property type="match status" value="1"/>
</dbReference>
<keyword evidence="2" id="KW-0233">DNA recombination</keyword>
<dbReference type="PROSITE" id="PS51736">
    <property type="entry name" value="RECOMBINASES_3"/>
    <property type="match status" value="1"/>
</dbReference>
<dbReference type="OrthoDB" id="2290206at2"/>
<dbReference type="PANTHER" id="PTHR30461:SF2">
    <property type="entry name" value="SERINE RECOMBINASE PINE-RELATED"/>
    <property type="match status" value="1"/>
</dbReference>
<dbReference type="InterPro" id="IPR036162">
    <property type="entry name" value="Resolvase-like_N_sf"/>
</dbReference>
<evidence type="ECO:0000313" key="5">
    <source>
        <dbReference type="Proteomes" id="UP000008207"/>
    </source>
</evidence>
<gene>
    <name evidence="4" type="ordered locus">Mnod_7746</name>
</gene>
<keyword evidence="1" id="KW-0238">DNA-binding</keyword>
<dbReference type="GO" id="GO:0000150">
    <property type="term" value="F:DNA strand exchange activity"/>
    <property type="evidence" value="ECO:0007669"/>
    <property type="project" value="InterPro"/>
</dbReference>
<dbReference type="InterPro" id="IPR011109">
    <property type="entry name" value="DNA_bind_recombinase_dom"/>
</dbReference>
<name>B8IY48_METNO</name>
<evidence type="ECO:0000256" key="1">
    <source>
        <dbReference type="ARBA" id="ARBA00023125"/>
    </source>
</evidence>
<dbReference type="CDD" id="cd00338">
    <property type="entry name" value="Ser_Recombinase"/>
    <property type="match status" value="1"/>
</dbReference>